<evidence type="ECO:0000256" key="7">
    <source>
        <dbReference type="ARBA" id="ARBA00047820"/>
    </source>
</evidence>
<dbReference type="SMART" id="SM01131">
    <property type="entry name" value="DHHA2"/>
    <property type="match status" value="1"/>
</dbReference>
<keyword evidence="5" id="KW-0464">Manganese</keyword>
<dbReference type="Proteomes" id="UP000177390">
    <property type="component" value="Unassembled WGS sequence"/>
</dbReference>
<dbReference type="GO" id="GO:0046872">
    <property type="term" value="F:metal ion binding"/>
    <property type="evidence" value="ECO:0007669"/>
    <property type="project" value="UniProtKB-KW"/>
</dbReference>
<evidence type="ECO:0000259" key="8">
    <source>
        <dbReference type="SMART" id="SM01131"/>
    </source>
</evidence>
<organism evidence="9 10">
    <name type="scientific">Candidatus Collierbacteria bacterium RIFCSPHIGHO2_02_FULL_49_10</name>
    <dbReference type="NCBI Taxonomy" id="1817723"/>
    <lineage>
        <taxon>Bacteria</taxon>
        <taxon>Candidatus Collieribacteriota</taxon>
    </lineage>
</organism>
<evidence type="ECO:0000256" key="2">
    <source>
        <dbReference type="ARBA" id="ARBA00012146"/>
    </source>
</evidence>
<proteinExistence type="predicted"/>
<dbReference type="GO" id="GO:0005737">
    <property type="term" value="C:cytoplasm"/>
    <property type="evidence" value="ECO:0007669"/>
    <property type="project" value="InterPro"/>
</dbReference>
<name>A0A1F5ERV1_9BACT</name>
<comment type="catalytic activity">
    <reaction evidence="7">
        <text>diphosphate + H2O = 2 phosphate + H(+)</text>
        <dbReference type="Rhea" id="RHEA:24576"/>
        <dbReference type="ChEBI" id="CHEBI:15377"/>
        <dbReference type="ChEBI" id="CHEBI:15378"/>
        <dbReference type="ChEBI" id="CHEBI:33019"/>
        <dbReference type="ChEBI" id="CHEBI:43474"/>
        <dbReference type="EC" id="3.6.1.1"/>
    </reaction>
</comment>
<dbReference type="EC" id="3.6.1.1" evidence="2"/>
<keyword evidence="4" id="KW-0378">Hydrolase</keyword>
<dbReference type="PANTHER" id="PTHR12112:SF22">
    <property type="entry name" value="MANGANESE-DEPENDENT INORGANIC PYROPHOSPHATASE-RELATED"/>
    <property type="match status" value="1"/>
</dbReference>
<dbReference type="InterPro" id="IPR038222">
    <property type="entry name" value="DHHA2_dom_sf"/>
</dbReference>
<dbReference type="Pfam" id="PF02833">
    <property type="entry name" value="DHHA2"/>
    <property type="match status" value="1"/>
</dbReference>
<protein>
    <recommendedName>
        <fullName evidence="2">inorganic diphosphatase</fullName>
        <ecNumber evidence="2">3.6.1.1</ecNumber>
    </recommendedName>
    <alternativeName>
        <fullName evidence="6">Pyrophosphate phospho-hydrolase</fullName>
    </alternativeName>
</protein>
<comment type="caution">
    <text evidence="9">The sequence shown here is derived from an EMBL/GenBank/DDBJ whole genome shotgun (WGS) entry which is preliminary data.</text>
</comment>
<evidence type="ECO:0000256" key="6">
    <source>
        <dbReference type="ARBA" id="ARBA00032535"/>
    </source>
</evidence>
<evidence type="ECO:0000256" key="3">
    <source>
        <dbReference type="ARBA" id="ARBA00022723"/>
    </source>
</evidence>
<dbReference type="PANTHER" id="PTHR12112">
    <property type="entry name" value="BNIP - RELATED"/>
    <property type="match status" value="1"/>
</dbReference>
<keyword evidence="3" id="KW-0479">Metal-binding</keyword>
<evidence type="ECO:0000313" key="9">
    <source>
        <dbReference type="EMBL" id="OGD69966.1"/>
    </source>
</evidence>
<dbReference type="SUPFAM" id="SSF64182">
    <property type="entry name" value="DHH phosphoesterases"/>
    <property type="match status" value="1"/>
</dbReference>
<feature type="domain" description="DHHA2" evidence="8">
    <location>
        <begin position="183"/>
        <end position="310"/>
    </location>
</feature>
<comment type="cofactor">
    <cofactor evidence="1">
        <name>Mn(2+)</name>
        <dbReference type="ChEBI" id="CHEBI:29035"/>
    </cofactor>
</comment>
<gene>
    <name evidence="9" type="ORF">A3D09_02300</name>
</gene>
<evidence type="ECO:0000313" key="10">
    <source>
        <dbReference type="Proteomes" id="UP000177390"/>
    </source>
</evidence>
<dbReference type="NCBIfam" id="NF003877">
    <property type="entry name" value="PRK05427.1"/>
    <property type="match status" value="1"/>
</dbReference>
<dbReference type="Gene3D" id="3.10.310.20">
    <property type="entry name" value="DHHA2 domain"/>
    <property type="match status" value="1"/>
</dbReference>
<evidence type="ECO:0000256" key="5">
    <source>
        <dbReference type="ARBA" id="ARBA00023211"/>
    </source>
</evidence>
<sequence>MTTYIIGHIKPDLDAVVSALAVAEFRNLRGDIDNPVAVIADPFNPETEFVFKKFGATPPRLITATDIKTEDKIVLVDHNEVDQRLNNLPQDQITGIVDHHKFNINLNHPIKITALPIGSTTTIVFLKFKQYNLTINQDLAKLMLCAVLSDTVGLKSGTTTDKDRSAVTDLSKIAGITDIDGLTLEIFKAKSNISSLTPEQIVKNDYKILEFSKKTFIGQIETVEQGEVIDKRKDELLKAMAVVKEKEGVALIFLAISDILKINTKLLLLGKDETEVAQKAFGGQAVNNVLDIGPKLSRKKDISPAIEKAVA</sequence>
<dbReference type="InterPro" id="IPR004097">
    <property type="entry name" value="DHHA2"/>
</dbReference>
<reference evidence="9 10" key="1">
    <citation type="journal article" date="2016" name="Nat. Commun.">
        <title>Thousands of microbial genomes shed light on interconnected biogeochemical processes in an aquifer system.</title>
        <authorList>
            <person name="Anantharaman K."/>
            <person name="Brown C.T."/>
            <person name="Hug L.A."/>
            <person name="Sharon I."/>
            <person name="Castelle C.J."/>
            <person name="Probst A.J."/>
            <person name="Thomas B.C."/>
            <person name="Singh A."/>
            <person name="Wilkins M.J."/>
            <person name="Karaoz U."/>
            <person name="Brodie E.L."/>
            <person name="Williams K.H."/>
            <person name="Hubbard S.S."/>
            <person name="Banfield J.F."/>
        </authorList>
    </citation>
    <scope>NUCLEOTIDE SEQUENCE [LARGE SCALE GENOMIC DNA]</scope>
</reference>
<dbReference type="GO" id="GO:0004427">
    <property type="term" value="F:inorganic diphosphate phosphatase activity"/>
    <property type="evidence" value="ECO:0007669"/>
    <property type="project" value="UniProtKB-EC"/>
</dbReference>
<dbReference type="Gene3D" id="3.90.1640.10">
    <property type="entry name" value="inorganic pyrophosphatase (n-terminal core)"/>
    <property type="match status" value="1"/>
</dbReference>
<dbReference type="EMBL" id="MFAH01000067">
    <property type="protein sequence ID" value="OGD69966.1"/>
    <property type="molecule type" value="Genomic_DNA"/>
</dbReference>
<evidence type="ECO:0000256" key="1">
    <source>
        <dbReference type="ARBA" id="ARBA00001936"/>
    </source>
</evidence>
<dbReference type="FunFam" id="3.90.1640.10:FF:000001">
    <property type="entry name" value="Probable manganese-dependent inorganic pyrophosphatase"/>
    <property type="match status" value="1"/>
</dbReference>
<dbReference type="InterPro" id="IPR038763">
    <property type="entry name" value="DHH_sf"/>
</dbReference>
<dbReference type="InterPro" id="IPR001667">
    <property type="entry name" value="DDH_dom"/>
</dbReference>
<dbReference type="Pfam" id="PF01368">
    <property type="entry name" value="DHH"/>
    <property type="match status" value="1"/>
</dbReference>
<evidence type="ECO:0000256" key="4">
    <source>
        <dbReference type="ARBA" id="ARBA00022801"/>
    </source>
</evidence>
<accession>A0A1F5ERV1</accession>
<dbReference type="AlphaFoldDB" id="A0A1F5ERV1"/>